<gene>
    <name evidence="7" type="ORF">M8542_39150</name>
</gene>
<evidence type="ECO:0000256" key="2">
    <source>
        <dbReference type="ARBA" id="ARBA00022692"/>
    </source>
</evidence>
<keyword evidence="8" id="KW-1185">Reference proteome</keyword>
<dbReference type="RefSeq" id="WP_257925428.1">
    <property type="nucleotide sequence ID" value="NZ_JAMXQV010000028.1"/>
</dbReference>
<feature type="transmembrane region" description="Helical" evidence="5">
    <location>
        <begin position="168"/>
        <end position="187"/>
    </location>
</feature>
<organism evidence="7 8">
    <name type="scientific">Amycolatopsis iheyensis</name>
    <dbReference type="NCBI Taxonomy" id="2945988"/>
    <lineage>
        <taxon>Bacteria</taxon>
        <taxon>Bacillati</taxon>
        <taxon>Actinomycetota</taxon>
        <taxon>Actinomycetes</taxon>
        <taxon>Pseudonocardiales</taxon>
        <taxon>Pseudonocardiaceae</taxon>
        <taxon>Amycolatopsis</taxon>
    </lineage>
</organism>
<evidence type="ECO:0000256" key="3">
    <source>
        <dbReference type="ARBA" id="ARBA00022989"/>
    </source>
</evidence>
<feature type="domain" description="Major facilitator superfamily (MFS) profile" evidence="6">
    <location>
        <begin position="15"/>
        <end position="384"/>
    </location>
</feature>
<dbReference type="InterPro" id="IPR036259">
    <property type="entry name" value="MFS_trans_sf"/>
</dbReference>
<dbReference type="EMBL" id="JAMXQV010000028">
    <property type="protein sequence ID" value="MCR6488863.1"/>
    <property type="molecule type" value="Genomic_DNA"/>
</dbReference>
<feature type="transmembrane region" description="Helical" evidence="5">
    <location>
        <begin position="299"/>
        <end position="322"/>
    </location>
</feature>
<sequence>MTTDLQLKPRLVSRALLLRFVSIVGSSIGFYLPLSVVPLFAKQTGSDSGAGLATVALLLATVAAELVTPRLIARVGYRWALAVGLVLLGAPTAVLAFSSDVRVIVAVSVVRGIGFAIAIVAGGAVTALLIPADRRGEGLALVGIVGGIPSLLALPAGVWAAAHWGFTPVFVATTVATLLALLSVPGLPRHAATRREDGGHGVVAGLRNAVLTRPATVFAVAAAAVGVVVTFLPLATSDQPAWIAAGALLAQQAAATVARWFAGRVGDRHGPGRLLVPGVVLSAIGMAAIAYTATPAAVLGGAVVLGAGFGALQNATLVLMYARVPAGGESAVSAIWNAAYDLGMAAGALGAGLLIGSVGYAATFAVAAVVLLPALAVVRRDCRP</sequence>
<dbReference type="InterPro" id="IPR020846">
    <property type="entry name" value="MFS_dom"/>
</dbReference>
<evidence type="ECO:0000259" key="6">
    <source>
        <dbReference type="PROSITE" id="PS50850"/>
    </source>
</evidence>
<dbReference type="PANTHER" id="PTHR23531:SF1">
    <property type="entry name" value="QUINOLENE RESISTANCE PROTEIN NORA"/>
    <property type="match status" value="1"/>
</dbReference>
<keyword evidence="2 5" id="KW-0812">Transmembrane</keyword>
<proteinExistence type="predicted"/>
<dbReference type="InterPro" id="IPR052714">
    <property type="entry name" value="MFS_Exporter"/>
</dbReference>
<feature type="transmembrane region" description="Helical" evidence="5">
    <location>
        <begin position="274"/>
        <end position="293"/>
    </location>
</feature>
<protein>
    <submittedName>
        <fullName evidence="7">MFS transporter</fullName>
    </submittedName>
</protein>
<feature type="transmembrane region" description="Helical" evidence="5">
    <location>
        <begin position="139"/>
        <end position="162"/>
    </location>
</feature>
<dbReference type="AlphaFoldDB" id="A0A9X2NJ74"/>
<feature type="transmembrane region" description="Helical" evidence="5">
    <location>
        <begin position="49"/>
        <end position="67"/>
    </location>
</feature>
<dbReference type="GO" id="GO:0022857">
    <property type="term" value="F:transmembrane transporter activity"/>
    <property type="evidence" value="ECO:0007669"/>
    <property type="project" value="InterPro"/>
</dbReference>
<accession>A0A9X2NJ74</accession>
<dbReference type="Proteomes" id="UP001144096">
    <property type="component" value="Unassembled WGS sequence"/>
</dbReference>
<dbReference type="PROSITE" id="PS50850">
    <property type="entry name" value="MFS"/>
    <property type="match status" value="1"/>
</dbReference>
<dbReference type="PANTHER" id="PTHR23531">
    <property type="entry name" value="QUINOLENE RESISTANCE PROTEIN NORA"/>
    <property type="match status" value="1"/>
</dbReference>
<evidence type="ECO:0000313" key="8">
    <source>
        <dbReference type="Proteomes" id="UP001144096"/>
    </source>
</evidence>
<name>A0A9X2NJ74_9PSEU</name>
<keyword evidence="4 5" id="KW-0472">Membrane</keyword>
<dbReference type="GO" id="GO:0005886">
    <property type="term" value="C:plasma membrane"/>
    <property type="evidence" value="ECO:0007669"/>
    <property type="project" value="UniProtKB-SubCell"/>
</dbReference>
<feature type="transmembrane region" description="Helical" evidence="5">
    <location>
        <begin position="16"/>
        <end position="37"/>
    </location>
</feature>
<feature type="transmembrane region" description="Helical" evidence="5">
    <location>
        <begin position="360"/>
        <end position="378"/>
    </location>
</feature>
<feature type="transmembrane region" description="Helical" evidence="5">
    <location>
        <begin position="215"/>
        <end position="235"/>
    </location>
</feature>
<feature type="transmembrane region" description="Helical" evidence="5">
    <location>
        <begin position="79"/>
        <end position="97"/>
    </location>
</feature>
<evidence type="ECO:0000256" key="5">
    <source>
        <dbReference type="SAM" id="Phobius"/>
    </source>
</evidence>
<evidence type="ECO:0000256" key="1">
    <source>
        <dbReference type="ARBA" id="ARBA00004651"/>
    </source>
</evidence>
<dbReference type="Gene3D" id="1.20.1250.20">
    <property type="entry name" value="MFS general substrate transporter like domains"/>
    <property type="match status" value="1"/>
</dbReference>
<dbReference type="SUPFAM" id="SSF103473">
    <property type="entry name" value="MFS general substrate transporter"/>
    <property type="match status" value="1"/>
</dbReference>
<evidence type="ECO:0000256" key="4">
    <source>
        <dbReference type="ARBA" id="ARBA00023136"/>
    </source>
</evidence>
<evidence type="ECO:0000313" key="7">
    <source>
        <dbReference type="EMBL" id="MCR6488863.1"/>
    </source>
</evidence>
<feature type="transmembrane region" description="Helical" evidence="5">
    <location>
        <begin position="103"/>
        <end position="130"/>
    </location>
</feature>
<feature type="transmembrane region" description="Helical" evidence="5">
    <location>
        <begin position="241"/>
        <end position="262"/>
    </location>
</feature>
<keyword evidence="3 5" id="KW-1133">Transmembrane helix</keyword>
<feature type="transmembrane region" description="Helical" evidence="5">
    <location>
        <begin position="334"/>
        <end position="354"/>
    </location>
</feature>
<dbReference type="InterPro" id="IPR011701">
    <property type="entry name" value="MFS"/>
</dbReference>
<comment type="caution">
    <text evidence="7">The sequence shown here is derived from an EMBL/GenBank/DDBJ whole genome shotgun (WGS) entry which is preliminary data.</text>
</comment>
<reference evidence="7" key="1">
    <citation type="submission" date="2022-06" db="EMBL/GenBank/DDBJ databases">
        <title>Amycolatopsis iheyaensis sp. nov., a new species of the genus Amycolatopsis isolated from soil in Iheya island, Japan.</title>
        <authorList>
            <person name="Ngamcharungchit C."/>
            <person name="Kanto H."/>
            <person name="Take A."/>
            <person name="Intra B."/>
            <person name="Matsumoto A."/>
            <person name="Panbangred W."/>
            <person name="Inahashi Y."/>
        </authorList>
    </citation>
    <scope>NUCLEOTIDE SEQUENCE</scope>
    <source>
        <strain evidence="7">OK19-0408</strain>
    </source>
</reference>
<dbReference type="Pfam" id="PF07690">
    <property type="entry name" value="MFS_1"/>
    <property type="match status" value="2"/>
</dbReference>
<comment type="subcellular location">
    <subcellularLocation>
        <location evidence="1">Cell membrane</location>
        <topology evidence="1">Multi-pass membrane protein</topology>
    </subcellularLocation>
</comment>